<keyword evidence="1" id="KW-0732">Signal</keyword>
<dbReference type="RefSeq" id="WP_116271070.1">
    <property type="nucleotide sequence ID" value="NZ_BGZJ01000002.1"/>
</dbReference>
<feature type="chain" id="PRO_5030071300" evidence="1">
    <location>
        <begin position="22"/>
        <end position="257"/>
    </location>
</feature>
<keyword evidence="3" id="KW-1185">Reference proteome</keyword>
<evidence type="ECO:0000313" key="2">
    <source>
        <dbReference type="EMBL" id="GBO94887.1"/>
    </source>
</evidence>
<keyword evidence="2" id="KW-0436">Ligase</keyword>
<dbReference type="OrthoDB" id="9780723at2"/>
<organism evidence="2 3">
    <name type="scientific">Mesosutterella multiformis</name>
    <dbReference type="NCBI Taxonomy" id="2259133"/>
    <lineage>
        <taxon>Bacteria</taxon>
        <taxon>Pseudomonadati</taxon>
        <taxon>Pseudomonadota</taxon>
        <taxon>Betaproteobacteria</taxon>
        <taxon>Burkholderiales</taxon>
        <taxon>Sutterellaceae</taxon>
        <taxon>Mesosutterella</taxon>
    </lineage>
</organism>
<feature type="signal peptide" evidence="1">
    <location>
        <begin position="1"/>
        <end position="21"/>
    </location>
</feature>
<name>A0A388SEU0_9BURK</name>
<dbReference type="Proteomes" id="UP000266091">
    <property type="component" value="Unassembled WGS sequence"/>
</dbReference>
<evidence type="ECO:0000313" key="3">
    <source>
        <dbReference type="Proteomes" id="UP000266091"/>
    </source>
</evidence>
<accession>A0A388SEU0</accession>
<accession>A0A401LIZ1</accession>
<comment type="caution">
    <text evidence="2">The sequence shown here is derived from an EMBL/GenBank/DDBJ whole genome shotgun (WGS) entry which is preliminary data.</text>
</comment>
<dbReference type="Pfam" id="PF10670">
    <property type="entry name" value="DUF4198"/>
    <property type="match status" value="1"/>
</dbReference>
<dbReference type="InterPro" id="IPR019613">
    <property type="entry name" value="DUF4198"/>
</dbReference>
<sequence length="257" mass="28303">MRLRALATAAAIALTALPAYAHFGVLMPGSELVNRPKTPLELTLAFCHPVEQNGMNLAKPEAFDVWQNGKKTSLLNTLKETQVLKHEAWKSTFTVTRPGTYSFAFTPKPYWEPAEDKFIVHYTKVVVGAMGDEEGWEKPLGLPAEIVPLTRPFANWAGAEFRGRVLFDGKPAPEGTPIEIEFWNGSKAKLPNDYLITLQAVTGANGEFAFTAPFAGWWGFAALGDAPKMAKDGKMKDVERGAVLWTHFTRVPSQLAK</sequence>
<dbReference type="AlphaFoldDB" id="A0A388SEU0"/>
<gene>
    <name evidence="2" type="ORF">MESMUL_22410</name>
</gene>
<proteinExistence type="predicted"/>
<dbReference type="EMBL" id="BGZJ01000002">
    <property type="protein sequence ID" value="GBO94887.1"/>
    <property type="molecule type" value="Genomic_DNA"/>
</dbReference>
<reference evidence="2 3" key="1">
    <citation type="journal article" date="2018" name="Int. J. Syst. Evol. Microbiol.">
        <title>Mesosutterella multiformis gen. nov., sp. nov., a member of the family Sutterellaceae and Sutterella megalosphaeroides sp. nov., isolated from human faeces.</title>
        <authorList>
            <person name="Sakamoto M."/>
            <person name="Ikeyama N."/>
            <person name="Kunihiro T."/>
            <person name="Iino T."/>
            <person name="Yuki M."/>
            <person name="Ohkuma M."/>
        </authorList>
    </citation>
    <scope>NUCLEOTIDE SEQUENCE [LARGE SCALE GENOMIC DNA]</scope>
    <source>
        <strain evidence="2 3">4NBBH2</strain>
    </source>
</reference>
<dbReference type="GO" id="GO:0016874">
    <property type="term" value="F:ligase activity"/>
    <property type="evidence" value="ECO:0007669"/>
    <property type="project" value="UniProtKB-KW"/>
</dbReference>
<protein>
    <submittedName>
        <fullName evidence="2">ATP-dependent DNA ligase</fullName>
    </submittedName>
</protein>
<evidence type="ECO:0000256" key="1">
    <source>
        <dbReference type="SAM" id="SignalP"/>
    </source>
</evidence>